<evidence type="ECO:0000313" key="2">
    <source>
        <dbReference type="EMBL" id="MFK3862553.1"/>
    </source>
</evidence>
<dbReference type="SUPFAM" id="SSF74653">
    <property type="entry name" value="TolA/TonB C-terminal domain"/>
    <property type="match status" value="1"/>
</dbReference>
<keyword evidence="1" id="KW-1133">Transmembrane helix</keyword>
<comment type="caution">
    <text evidence="2">The sequence shown here is derived from an EMBL/GenBank/DDBJ whole genome shotgun (WGS) entry which is preliminary data.</text>
</comment>
<sequence length="220" mass="24301">MQNNILASQPAIANKRHPFFAFMLSLTVLACALVLLWLGQIAEHVINDKVIVREVALVPLPPPPPPTVTQSAVTEPMQSLVVEGAGATIQAINIKIESKISLSKPTLANMPIATPEFQSIDVNWDAFSLNQLDGLPTLLTPVKAVLPKKLTRQGVSTFIVKLDVFIDENGRLSLIDVIQNPYPELKPEIDKIIKQSRFSSPKKDGEIVRARFIWPIEFKP</sequence>
<proteinExistence type="predicted"/>
<organism evidence="2 3">
    <name type="scientific">Pseudoalteromonas rhizosphaerae</name>
    <dbReference type="NCBI Taxonomy" id="2518973"/>
    <lineage>
        <taxon>Bacteria</taxon>
        <taxon>Pseudomonadati</taxon>
        <taxon>Pseudomonadota</taxon>
        <taxon>Gammaproteobacteria</taxon>
        <taxon>Alteromonadales</taxon>
        <taxon>Pseudoalteromonadaceae</taxon>
        <taxon>Pseudoalteromonas</taxon>
    </lineage>
</organism>
<dbReference type="Gene3D" id="3.30.1150.10">
    <property type="match status" value="1"/>
</dbReference>
<dbReference type="RefSeq" id="WP_404674544.1">
    <property type="nucleotide sequence ID" value="NZ_JBJDOT010000002.1"/>
</dbReference>
<evidence type="ECO:0000313" key="3">
    <source>
        <dbReference type="Proteomes" id="UP001620262"/>
    </source>
</evidence>
<gene>
    <name evidence="2" type="ORF">ACI2JU_01545</name>
</gene>
<accession>A0ABW8KTK2</accession>
<reference evidence="2 3" key="1">
    <citation type="submission" date="2024-11" db="EMBL/GenBank/DDBJ databases">
        <title>The Natural Products Discovery Center: Release of the First 8490 Sequenced Strains for Exploring Actinobacteria Biosynthetic Diversity.</title>
        <authorList>
            <person name="Kalkreuter E."/>
            <person name="Kautsar S.A."/>
            <person name="Yang D."/>
            <person name="Bader C.D."/>
            <person name="Teijaro C.N."/>
            <person name="Fluegel L."/>
            <person name="Davis C.M."/>
            <person name="Simpson J.R."/>
            <person name="Lauterbach L."/>
            <person name="Steele A.D."/>
            <person name="Gui C."/>
            <person name="Meng S."/>
            <person name="Li G."/>
            <person name="Viehrig K."/>
            <person name="Ye F."/>
            <person name="Su P."/>
            <person name="Kiefer A.F."/>
            <person name="Nichols A."/>
            <person name="Cepeda A.J."/>
            <person name="Yan W."/>
            <person name="Fan B."/>
            <person name="Jiang Y."/>
            <person name="Adhikari A."/>
            <person name="Zheng C.-J."/>
            <person name="Schuster L."/>
            <person name="Cowan T.M."/>
            <person name="Smanski M.J."/>
            <person name="Chevrette M.G."/>
            <person name="De Carvalho L.P.S."/>
            <person name="Shen B."/>
        </authorList>
    </citation>
    <scope>NUCLEOTIDE SEQUENCE [LARGE SCALE GENOMIC DNA]</scope>
    <source>
        <strain evidence="2 3">NPDC078403</strain>
    </source>
</reference>
<protein>
    <recommendedName>
        <fullName evidence="4">TonB C-terminal domain-containing protein</fullName>
    </recommendedName>
</protein>
<evidence type="ECO:0000256" key="1">
    <source>
        <dbReference type="SAM" id="Phobius"/>
    </source>
</evidence>
<name>A0ABW8KTK2_9GAMM</name>
<keyword evidence="1" id="KW-0472">Membrane</keyword>
<feature type="transmembrane region" description="Helical" evidence="1">
    <location>
        <begin position="20"/>
        <end position="39"/>
    </location>
</feature>
<keyword evidence="3" id="KW-1185">Reference proteome</keyword>
<dbReference type="Proteomes" id="UP001620262">
    <property type="component" value="Unassembled WGS sequence"/>
</dbReference>
<evidence type="ECO:0008006" key="4">
    <source>
        <dbReference type="Google" id="ProtNLM"/>
    </source>
</evidence>
<dbReference type="EMBL" id="JBJDOT010000002">
    <property type="protein sequence ID" value="MFK3862553.1"/>
    <property type="molecule type" value="Genomic_DNA"/>
</dbReference>
<keyword evidence="1" id="KW-0812">Transmembrane</keyword>